<keyword evidence="3 6" id="KW-0812">Transmembrane</keyword>
<keyword evidence="8" id="KW-1185">Reference proteome</keyword>
<dbReference type="InterPro" id="IPR036259">
    <property type="entry name" value="MFS_trans_sf"/>
</dbReference>
<feature type="transmembrane region" description="Helical" evidence="6">
    <location>
        <begin position="39"/>
        <end position="68"/>
    </location>
</feature>
<dbReference type="EMBL" id="CP099489">
    <property type="protein sequence ID" value="USQ81874.1"/>
    <property type="molecule type" value="Genomic_DNA"/>
</dbReference>
<evidence type="ECO:0000313" key="7">
    <source>
        <dbReference type="EMBL" id="USQ81874.1"/>
    </source>
</evidence>
<name>A0ABY4YZC5_9MICO</name>
<feature type="transmembrane region" description="Helical" evidence="6">
    <location>
        <begin position="328"/>
        <end position="349"/>
    </location>
</feature>
<evidence type="ECO:0000256" key="4">
    <source>
        <dbReference type="ARBA" id="ARBA00022989"/>
    </source>
</evidence>
<feature type="transmembrane region" description="Helical" evidence="6">
    <location>
        <begin position="266"/>
        <end position="287"/>
    </location>
</feature>
<feature type="transmembrane region" description="Helical" evidence="6">
    <location>
        <begin position="89"/>
        <end position="107"/>
    </location>
</feature>
<evidence type="ECO:0000256" key="6">
    <source>
        <dbReference type="SAM" id="Phobius"/>
    </source>
</evidence>
<accession>A0ABY4YZC5</accession>
<reference evidence="7" key="1">
    <citation type="submission" date="2022-06" db="EMBL/GenBank/DDBJ databases">
        <title>Ornithinimicrobium HY1793.</title>
        <authorList>
            <person name="Huang Y."/>
        </authorList>
    </citation>
    <scope>NUCLEOTIDE SEQUENCE</scope>
    <source>
        <strain evidence="7">HY1793</strain>
    </source>
</reference>
<sequence>MSLQDFGADDLVIRSVRWFTATAAAESVGDSLARSLLPIVAVATLGAGTVTVGLLNALGLLAFLVLALPVGVLADRWSAPIRMMTLSSLVRAAVTFAGVLAWWVGWLEGPGGLVVLVLMALVVGVADVVFTAGQGLLVPRLVPGEQIRAVFGRMQSAAQAGAAVGPLVLSGVLLVLAAPVAWLCSTVMYLLSVLTQSRIRPQLSGPPQLPRTSMWAQAQAGTGELFSHPALARVTVANMLNNAAVMAANTLLPVIALSRMGLSPTAYAAIGVGGALAGIAGAIAASGITERVGLRATRLMTSAGMSLGVVLVMLAGAVVPVLPGPPLLWLALRSMLAGGCASIAMVAGSDLAPRLVSPQSLGTVMGAQRVLVLGTMPVDAVAIGILGVAVGIPAASWVWLTLALGSAIPCFALQDPTTSNTRTS</sequence>
<dbReference type="InterPro" id="IPR011701">
    <property type="entry name" value="MFS"/>
</dbReference>
<keyword evidence="2" id="KW-1003">Cell membrane</keyword>
<comment type="subcellular location">
    <subcellularLocation>
        <location evidence="1">Cell membrane</location>
        <topology evidence="1">Multi-pass membrane protein</topology>
    </subcellularLocation>
</comment>
<gene>
    <name evidence="7" type="ORF">NF556_09600</name>
</gene>
<keyword evidence="5 6" id="KW-0472">Membrane</keyword>
<dbReference type="Pfam" id="PF07690">
    <property type="entry name" value="MFS_1"/>
    <property type="match status" value="1"/>
</dbReference>
<dbReference type="PANTHER" id="PTHR23513">
    <property type="entry name" value="INTEGRAL MEMBRANE EFFLUX PROTEIN-RELATED"/>
    <property type="match status" value="1"/>
</dbReference>
<evidence type="ECO:0000256" key="1">
    <source>
        <dbReference type="ARBA" id="ARBA00004651"/>
    </source>
</evidence>
<evidence type="ECO:0000256" key="2">
    <source>
        <dbReference type="ARBA" id="ARBA00022475"/>
    </source>
</evidence>
<feature type="transmembrane region" description="Helical" evidence="6">
    <location>
        <begin position="160"/>
        <end position="191"/>
    </location>
</feature>
<keyword evidence="4 6" id="KW-1133">Transmembrane helix</keyword>
<organism evidence="7 8">
    <name type="scientific">Ornithinimicrobium faecis</name>
    <dbReference type="NCBI Taxonomy" id="2934158"/>
    <lineage>
        <taxon>Bacteria</taxon>
        <taxon>Bacillati</taxon>
        <taxon>Actinomycetota</taxon>
        <taxon>Actinomycetes</taxon>
        <taxon>Micrococcales</taxon>
        <taxon>Ornithinimicrobiaceae</taxon>
        <taxon>Ornithinimicrobium</taxon>
    </lineage>
</organism>
<protein>
    <submittedName>
        <fullName evidence="7">MFS transporter</fullName>
    </submittedName>
</protein>
<dbReference type="RefSeq" id="WP_252595410.1">
    <property type="nucleotide sequence ID" value="NZ_CP099489.1"/>
</dbReference>
<evidence type="ECO:0000313" key="8">
    <source>
        <dbReference type="Proteomes" id="UP001056455"/>
    </source>
</evidence>
<feature type="transmembrane region" description="Helical" evidence="6">
    <location>
        <begin position="299"/>
        <end position="322"/>
    </location>
</feature>
<dbReference type="Gene3D" id="1.20.1250.20">
    <property type="entry name" value="MFS general substrate transporter like domains"/>
    <property type="match status" value="1"/>
</dbReference>
<dbReference type="SUPFAM" id="SSF103473">
    <property type="entry name" value="MFS general substrate transporter"/>
    <property type="match status" value="1"/>
</dbReference>
<dbReference type="PANTHER" id="PTHR23513:SF6">
    <property type="entry name" value="MAJOR FACILITATOR SUPERFAMILY ASSOCIATED DOMAIN-CONTAINING PROTEIN"/>
    <property type="match status" value="1"/>
</dbReference>
<evidence type="ECO:0000256" key="5">
    <source>
        <dbReference type="ARBA" id="ARBA00023136"/>
    </source>
</evidence>
<proteinExistence type="predicted"/>
<feature type="transmembrane region" description="Helical" evidence="6">
    <location>
        <begin position="396"/>
        <end position="413"/>
    </location>
</feature>
<feature type="transmembrane region" description="Helical" evidence="6">
    <location>
        <begin position="370"/>
        <end position="390"/>
    </location>
</feature>
<dbReference type="Proteomes" id="UP001056455">
    <property type="component" value="Chromosome"/>
</dbReference>
<feature type="transmembrane region" description="Helical" evidence="6">
    <location>
        <begin position="113"/>
        <end position="139"/>
    </location>
</feature>
<evidence type="ECO:0000256" key="3">
    <source>
        <dbReference type="ARBA" id="ARBA00022692"/>
    </source>
</evidence>